<dbReference type="OrthoDB" id="10018191at2759"/>
<dbReference type="SMART" id="SM00355">
    <property type="entry name" value="ZnF_C2H2"/>
    <property type="match status" value="2"/>
</dbReference>
<feature type="region of interest" description="Disordered" evidence="8">
    <location>
        <begin position="1"/>
        <end position="125"/>
    </location>
</feature>
<feature type="domain" description="C2H2-type" evidence="9">
    <location>
        <begin position="402"/>
        <end position="429"/>
    </location>
</feature>
<organism evidence="10 11">
    <name type="scientific">Eeniella nana</name>
    <name type="common">Yeast</name>
    <name type="synonym">Brettanomyces nanus</name>
    <dbReference type="NCBI Taxonomy" id="13502"/>
    <lineage>
        <taxon>Eukaryota</taxon>
        <taxon>Fungi</taxon>
        <taxon>Dikarya</taxon>
        <taxon>Ascomycota</taxon>
        <taxon>Saccharomycotina</taxon>
        <taxon>Pichiomycetes</taxon>
        <taxon>Pichiales</taxon>
        <taxon>Pichiaceae</taxon>
        <taxon>Brettanomyces</taxon>
    </lineage>
</organism>
<dbReference type="AlphaFoldDB" id="A0A875SAD4"/>
<keyword evidence="4 7" id="KW-0863">Zinc-finger</keyword>
<feature type="compositionally biased region" description="Low complexity" evidence="8">
    <location>
        <begin position="91"/>
        <end position="106"/>
    </location>
</feature>
<dbReference type="PANTHER" id="PTHR24388:SF54">
    <property type="entry name" value="PROTEIN ESCARGOT"/>
    <property type="match status" value="1"/>
</dbReference>
<gene>
    <name evidence="10" type="ORF">FOA43_004432</name>
</gene>
<dbReference type="InterPro" id="IPR036236">
    <property type="entry name" value="Znf_C2H2_sf"/>
</dbReference>
<dbReference type="KEGG" id="bnn:FOA43_004432"/>
<dbReference type="SUPFAM" id="SSF57667">
    <property type="entry name" value="beta-beta-alpha zinc fingers"/>
    <property type="match status" value="1"/>
</dbReference>
<accession>A0A875SAD4</accession>
<feature type="compositionally biased region" description="Low complexity" evidence="8">
    <location>
        <begin position="1"/>
        <end position="48"/>
    </location>
</feature>
<keyword evidence="11" id="KW-1185">Reference proteome</keyword>
<dbReference type="GeneID" id="62197832"/>
<keyword evidence="6" id="KW-0539">Nucleus</keyword>
<keyword evidence="3" id="KW-0677">Repeat</keyword>
<evidence type="ECO:0000256" key="5">
    <source>
        <dbReference type="ARBA" id="ARBA00022833"/>
    </source>
</evidence>
<dbReference type="Proteomes" id="UP000662931">
    <property type="component" value="Chromosome 4"/>
</dbReference>
<feature type="compositionally biased region" description="Polar residues" evidence="8">
    <location>
        <begin position="79"/>
        <end position="90"/>
    </location>
</feature>
<dbReference type="GO" id="GO:0000978">
    <property type="term" value="F:RNA polymerase II cis-regulatory region sequence-specific DNA binding"/>
    <property type="evidence" value="ECO:0007669"/>
    <property type="project" value="TreeGrafter"/>
</dbReference>
<feature type="compositionally biased region" description="Polar residues" evidence="8">
    <location>
        <begin position="107"/>
        <end position="118"/>
    </location>
</feature>
<comment type="subcellular location">
    <subcellularLocation>
        <location evidence="1">Nucleus</location>
    </subcellularLocation>
</comment>
<evidence type="ECO:0000259" key="9">
    <source>
        <dbReference type="PROSITE" id="PS50157"/>
    </source>
</evidence>
<dbReference type="GO" id="GO:0005634">
    <property type="term" value="C:nucleus"/>
    <property type="evidence" value="ECO:0007669"/>
    <property type="project" value="UniProtKB-SubCell"/>
</dbReference>
<keyword evidence="2" id="KW-0479">Metal-binding</keyword>
<dbReference type="GO" id="GO:0008270">
    <property type="term" value="F:zinc ion binding"/>
    <property type="evidence" value="ECO:0007669"/>
    <property type="project" value="UniProtKB-KW"/>
</dbReference>
<evidence type="ECO:0000256" key="2">
    <source>
        <dbReference type="ARBA" id="ARBA00022723"/>
    </source>
</evidence>
<feature type="region of interest" description="Disordered" evidence="8">
    <location>
        <begin position="203"/>
        <end position="226"/>
    </location>
</feature>
<sequence length="527" mass="55278">MSQHLSRSSDSFLSGSASSSSASLASRMISNSSTTSSSTTPSYVVSSTGPGAGVVGTSAPPGNSTAGHAVILPPLGSSPGHTGSRDNSITASASGAPGASFASPGPNNSSPGLRTPTMSLYAPRPSSVSSMASMASIASMVGQPNMLVNGQTGGQTNQSMMQTPTPAGALPPLFKLVLDSTLPMMNYPTPQTNGMSSMTSLPLAGQPTPSDLRASSTSPMPSRANSAIGMRSQNLPVSSSTAAQYHYPMAMPSAMYFPQVQQLPTPPQLHLDQRRTPVSQYRVNHMVSTNSYNGIPVGYQTGMPGAASVGLQGSHLSVAGNASSPVASPVSEGKRRRAISGSTGSIGTIGTIGTNGSNGPNGTNGANGTSGPRKKRECPICHNFYSNLTTHKSIHNKGSKPYACTTCSRAFKRLNDLIRHEKCHLSKLGAWEYQCPFHPGASSGNSHGEISCHQTGYFTRCDTYKNHLKAIHFKYPPNTLKSERSKVSGHCKECGMYFNGVQDWLKNHIENNVCPKIINFNNNHKKR</sequence>
<evidence type="ECO:0000256" key="8">
    <source>
        <dbReference type="SAM" id="MobiDB-lite"/>
    </source>
</evidence>
<dbReference type="InterPro" id="IPR050527">
    <property type="entry name" value="Snail/Krueppel_Znf"/>
</dbReference>
<protein>
    <recommendedName>
        <fullName evidence="9">C2H2-type domain-containing protein</fullName>
    </recommendedName>
</protein>
<evidence type="ECO:0000256" key="1">
    <source>
        <dbReference type="ARBA" id="ARBA00004123"/>
    </source>
</evidence>
<dbReference type="GO" id="GO:0000981">
    <property type="term" value="F:DNA-binding transcription factor activity, RNA polymerase II-specific"/>
    <property type="evidence" value="ECO:0007669"/>
    <property type="project" value="TreeGrafter"/>
</dbReference>
<dbReference type="PANTHER" id="PTHR24388">
    <property type="entry name" value="ZINC FINGER PROTEIN"/>
    <property type="match status" value="1"/>
</dbReference>
<dbReference type="InterPro" id="IPR013087">
    <property type="entry name" value="Znf_C2H2_type"/>
</dbReference>
<evidence type="ECO:0000256" key="4">
    <source>
        <dbReference type="ARBA" id="ARBA00022771"/>
    </source>
</evidence>
<feature type="compositionally biased region" description="Polar residues" evidence="8">
    <location>
        <begin position="207"/>
        <end position="226"/>
    </location>
</feature>
<dbReference type="RefSeq" id="XP_038780600.1">
    <property type="nucleotide sequence ID" value="XM_038924672.1"/>
</dbReference>
<reference evidence="10" key="1">
    <citation type="submission" date="2020-10" db="EMBL/GenBank/DDBJ databases">
        <authorList>
            <person name="Roach M.J.R."/>
        </authorList>
    </citation>
    <scope>NUCLEOTIDE SEQUENCE</scope>
    <source>
        <strain evidence="10">CBS 1945</strain>
    </source>
</reference>
<evidence type="ECO:0000313" key="10">
    <source>
        <dbReference type="EMBL" id="QPG77035.1"/>
    </source>
</evidence>
<keyword evidence="5" id="KW-0862">Zinc</keyword>
<evidence type="ECO:0000256" key="6">
    <source>
        <dbReference type="ARBA" id="ARBA00023242"/>
    </source>
</evidence>
<evidence type="ECO:0000313" key="11">
    <source>
        <dbReference type="Proteomes" id="UP000662931"/>
    </source>
</evidence>
<dbReference type="EMBL" id="CP064815">
    <property type="protein sequence ID" value="QPG77035.1"/>
    <property type="molecule type" value="Genomic_DNA"/>
</dbReference>
<dbReference type="PROSITE" id="PS50157">
    <property type="entry name" value="ZINC_FINGER_C2H2_2"/>
    <property type="match status" value="1"/>
</dbReference>
<dbReference type="Gene3D" id="3.30.160.60">
    <property type="entry name" value="Classic Zinc Finger"/>
    <property type="match status" value="1"/>
</dbReference>
<name>A0A875SAD4_EENNA</name>
<dbReference type="PROSITE" id="PS00028">
    <property type="entry name" value="ZINC_FINGER_C2H2_1"/>
    <property type="match status" value="1"/>
</dbReference>
<feature type="compositionally biased region" description="Low complexity" evidence="8">
    <location>
        <begin position="339"/>
        <end position="371"/>
    </location>
</feature>
<proteinExistence type="predicted"/>
<evidence type="ECO:0000256" key="3">
    <source>
        <dbReference type="ARBA" id="ARBA00022737"/>
    </source>
</evidence>
<evidence type="ECO:0000256" key="7">
    <source>
        <dbReference type="PROSITE-ProRule" id="PRU00042"/>
    </source>
</evidence>
<feature type="region of interest" description="Disordered" evidence="8">
    <location>
        <begin position="320"/>
        <end position="373"/>
    </location>
</feature>